<dbReference type="HOGENOM" id="CLU_2052789_0_0_1"/>
<gene>
    <name evidence="3" type="ORF">AMTR_s00055p00185500</name>
</gene>
<organism evidence="3 4">
    <name type="scientific">Amborella trichopoda</name>
    <dbReference type="NCBI Taxonomy" id="13333"/>
    <lineage>
        <taxon>Eukaryota</taxon>
        <taxon>Viridiplantae</taxon>
        <taxon>Streptophyta</taxon>
        <taxon>Embryophyta</taxon>
        <taxon>Tracheophyta</taxon>
        <taxon>Spermatophyta</taxon>
        <taxon>Magnoliopsida</taxon>
        <taxon>Amborellales</taxon>
        <taxon>Amborellaceae</taxon>
        <taxon>Amborella</taxon>
    </lineage>
</organism>
<evidence type="ECO:0000313" key="3">
    <source>
        <dbReference type="EMBL" id="ERN18318.1"/>
    </source>
</evidence>
<dbReference type="InterPro" id="IPR027949">
    <property type="entry name" value="Chloroplast_duf"/>
</dbReference>
<name>U5DD29_AMBTC</name>
<protein>
    <submittedName>
        <fullName evidence="3">Uncharacterized protein</fullName>
    </submittedName>
</protein>
<dbReference type="PANTHER" id="PTHR33358:SF12">
    <property type="entry name" value="F-BOX PROTEIN WITH A DOMAIN PROTEIN"/>
    <property type="match status" value="1"/>
</dbReference>
<keyword evidence="2" id="KW-0472">Membrane</keyword>
<dbReference type="Gramene" id="ERN18318">
    <property type="protein sequence ID" value="ERN18318"/>
    <property type="gene ID" value="AMTR_s00055p00185500"/>
</dbReference>
<keyword evidence="2" id="KW-0812">Transmembrane</keyword>
<dbReference type="AlphaFoldDB" id="U5DD29"/>
<dbReference type="Pfam" id="PF14476">
    <property type="entry name" value="Chloroplast_duf"/>
    <property type="match status" value="1"/>
</dbReference>
<feature type="transmembrane region" description="Helical" evidence="2">
    <location>
        <begin position="65"/>
        <end position="91"/>
    </location>
</feature>
<evidence type="ECO:0000256" key="1">
    <source>
        <dbReference type="SAM" id="MobiDB-lite"/>
    </source>
</evidence>
<keyword evidence="4" id="KW-1185">Reference proteome</keyword>
<feature type="region of interest" description="Disordered" evidence="1">
    <location>
        <begin position="1"/>
        <end position="29"/>
    </location>
</feature>
<evidence type="ECO:0000313" key="4">
    <source>
        <dbReference type="Proteomes" id="UP000017836"/>
    </source>
</evidence>
<accession>U5DD29</accession>
<keyword evidence="2" id="KW-1133">Transmembrane helix</keyword>
<dbReference type="PANTHER" id="PTHR33358">
    <property type="entry name" value="F-BOX PROTEIN WITH A DOMAIN PROTEIN"/>
    <property type="match status" value="1"/>
</dbReference>
<evidence type="ECO:0000256" key="2">
    <source>
        <dbReference type="SAM" id="Phobius"/>
    </source>
</evidence>
<proteinExistence type="predicted"/>
<sequence>MKPAMWWPKRAAATPSKTEEETTDNGWSTKMEREMAELAGVVRERNTAEYMMLSKLVLNCNREMVVAGPILIAAATVGSALGGSTTMLWLLPWHVLQPWWAGLDGVRDVQEQHWILPIAQ</sequence>
<dbReference type="EMBL" id="KI392237">
    <property type="protein sequence ID" value="ERN18318.1"/>
    <property type="molecule type" value="Genomic_DNA"/>
</dbReference>
<dbReference type="Proteomes" id="UP000017836">
    <property type="component" value="Unassembled WGS sequence"/>
</dbReference>
<reference evidence="4" key="1">
    <citation type="journal article" date="2013" name="Science">
        <title>The Amborella genome and the evolution of flowering plants.</title>
        <authorList>
            <consortium name="Amborella Genome Project"/>
        </authorList>
    </citation>
    <scope>NUCLEOTIDE SEQUENCE [LARGE SCALE GENOMIC DNA]</scope>
</reference>